<name>A0A084IKV7_SALHC</name>
<evidence type="ECO:0000313" key="5">
    <source>
        <dbReference type="EMBL" id="KEZ77341.1"/>
    </source>
</evidence>
<feature type="transmembrane region" description="Helical" evidence="4">
    <location>
        <begin position="16"/>
        <end position="32"/>
    </location>
</feature>
<evidence type="ECO:0000256" key="2">
    <source>
        <dbReference type="ARBA" id="ARBA00022989"/>
    </source>
</evidence>
<dbReference type="OrthoDB" id="9773957at2"/>
<dbReference type="eggNOG" id="COG2271">
    <property type="taxonomic scope" value="Bacteria"/>
</dbReference>
<feature type="transmembrane region" description="Helical" evidence="4">
    <location>
        <begin position="52"/>
        <end position="69"/>
    </location>
</feature>
<keyword evidence="2 4" id="KW-1133">Transmembrane helix</keyword>
<dbReference type="GO" id="GO:0022857">
    <property type="term" value="F:transmembrane transporter activity"/>
    <property type="evidence" value="ECO:0007669"/>
    <property type="project" value="InterPro"/>
</dbReference>
<evidence type="ECO:0000256" key="1">
    <source>
        <dbReference type="ARBA" id="ARBA00022692"/>
    </source>
</evidence>
<reference evidence="5 6" key="1">
    <citation type="submission" date="2013-03" db="EMBL/GenBank/DDBJ databases">
        <title>Salinisphaera hydrothermalis C41B8 Genome Sequencing.</title>
        <authorList>
            <person name="Li C."/>
            <person name="Lai Q."/>
            <person name="Shao Z."/>
        </authorList>
    </citation>
    <scope>NUCLEOTIDE SEQUENCE [LARGE SCALE GENOMIC DNA]</scope>
    <source>
        <strain evidence="5 6">C41B8</strain>
    </source>
</reference>
<keyword evidence="3 4" id="KW-0472">Membrane</keyword>
<dbReference type="InterPro" id="IPR036259">
    <property type="entry name" value="MFS_trans_sf"/>
</dbReference>
<dbReference type="SUPFAM" id="SSF103473">
    <property type="entry name" value="MFS general substrate transporter"/>
    <property type="match status" value="1"/>
</dbReference>
<keyword evidence="1 4" id="KW-0812">Transmembrane</keyword>
<accession>A0A084IKV7</accession>
<dbReference type="STRING" id="1304275.C41B8_10785"/>
<dbReference type="RefSeq" id="WP_037337754.1">
    <property type="nucleotide sequence ID" value="NZ_APNK01000014.1"/>
</dbReference>
<dbReference type="AlphaFoldDB" id="A0A084IKV7"/>
<sequence>MARADIPEKPAAKARWLRLIPLTILVYIISFMDRTNIGFAFDGIEKSMHIPAAGAGLAGGIFFIGYLFLQIPGGHLAEHWSAKKFVGIMILRAC</sequence>
<proteinExistence type="predicted"/>
<dbReference type="Proteomes" id="UP000028302">
    <property type="component" value="Unassembled WGS sequence"/>
</dbReference>
<evidence type="ECO:0000256" key="4">
    <source>
        <dbReference type="SAM" id="Phobius"/>
    </source>
</evidence>
<keyword evidence="6" id="KW-1185">Reference proteome</keyword>
<dbReference type="EMBL" id="APNK01000014">
    <property type="protein sequence ID" value="KEZ77341.1"/>
    <property type="molecule type" value="Genomic_DNA"/>
</dbReference>
<dbReference type="Gene3D" id="1.20.1250.20">
    <property type="entry name" value="MFS general substrate transporter like domains"/>
    <property type="match status" value="1"/>
</dbReference>
<organism evidence="5 6">
    <name type="scientific">Salinisphaera hydrothermalis (strain C41B8)</name>
    <dbReference type="NCBI Taxonomy" id="1304275"/>
    <lineage>
        <taxon>Bacteria</taxon>
        <taxon>Pseudomonadati</taxon>
        <taxon>Pseudomonadota</taxon>
        <taxon>Gammaproteobacteria</taxon>
        <taxon>Salinisphaerales</taxon>
        <taxon>Salinisphaeraceae</taxon>
        <taxon>Salinisphaera</taxon>
    </lineage>
</organism>
<dbReference type="InterPro" id="IPR011701">
    <property type="entry name" value="MFS"/>
</dbReference>
<comment type="caution">
    <text evidence="5">The sequence shown here is derived from an EMBL/GenBank/DDBJ whole genome shotgun (WGS) entry which is preliminary data.</text>
</comment>
<evidence type="ECO:0000313" key="6">
    <source>
        <dbReference type="Proteomes" id="UP000028302"/>
    </source>
</evidence>
<dbReference type="PATRIC" id="fig|1304275.5.peg.2202"/>
<evidence type="ECO:0000256" key="3">
    <source>
        <dbReference type="ARBA" id="ARBA00023136"/>
    </source>
</evidence>
<dbReference type="Pfam" id="PF07690">
    <property type="entry name" value="MFS_1"/>
    <property type="match status" value="1"/>
</dbReference>
<protein>
    <submittedName>
        <fullName evidence="5">Major facilitator transporter</fullName>
    </submittedName>
</protein>
<gene>
    <name evidence="5" type="ORF">C41B8_10785</name>
</gene>